<comment type="caution">
    <text evidence="1">The sequence shown here is derived from an EMBL/GenBank/DDBJ whole genome shotgun (WGS) entry which is preliminary data.</text>
</comment>
<proteinExistence type="predicted"/>
<accession>A0A8S3A3F6</accession>
<name>A0A8S3A3F6_9BILA</name>
<evidence type="ECO:0000313" key="2">
    <source>
        <dbReference type="Proteomes" id="UP000676336"/>
    </source>
</evidence>
<organism evidence="1 2">
    <name type="scientific">Rotaria magnacalcarata</name>
    <dbReference type="NCBI Taxonomy" id="392030"/>
    <lineage>
        <taxon>Eukaryota</taxon>
        <taxon>Metazoa</taxon>
        <taxon>Spiralia</taxon>
        <taxon>Gnathifera</taxon>
        <taxon>Rotifera</taxon>
        <taxon>Eurotatoria</taxon>
        <taxon>Bdelloidea</taxon>
        <taxon>Philodinida</taxon>
        <taxon>Philodinidae</taxon>
        <taxon>Rotaria</taxon>
    </lineage>
</organism>
<feature type="non-terminal residue" evidence="1">
    <location>
        <position position="1"/>
    </location>
</feature>
<reference evidence="1" key="1">
    <citation type="submission" date="2021-02" db="EMBL/GenBank/DDBJ databases">
        <authorList>
            <person name="Nowell W R."/>
        </authorList>
    </citation>
    <scope>NUCLEOTIDE SEQUENCE</scope>
</reference>
<dbReference type="EMBL" id="CAJOBI010124404">
    <property type="protein sequence ID" value="CAF4694095.1"/>
    <property type="molecule type" value="Genomic_DNA"/>
</dbReference>
<dbReference type="Proteomes" id="UP000676336">
    <property type="component" value="Unassembled WGS sequence"/>
</dbReference>
<dbReference type="AlphaFoldDB" id="A0A8S3A3F6"/>
<sequence>MVTSLKQNVEAIRIRHRPQRRYRCLDSKKKRLNTSDERRKRIDSTLVE</sequence>
<gene>
    <name evidence="1" type="ORF">SMN809_LOCUS42787</name>
</gene>
<evidence type="ECO:0000313" key="1">
    <source>
        <dbReference type="EMBL" id="CAF4694095.1"/>
    </source>
</evidence>
<protein>
    <submittedName>
        <fullName evidence="1">Uncharacterized protein</fullName>
    </submittedName>
</protein>